<comment type="caution">
    <text evidence="2">The sequence shown here is derived from an EMBL/GenBank/DDBJ whole genome shotgun (WGS) entry which is preliminary data.</text>
</comment>
<name>A0A0F9LC27_9ZZZZ</name>
<dbReference type="AlphaFoldDB" id="A0A0F9LC27"/>
<sequence>MATINLANLSDDFTNLFPGAGGALLKASGVADRLSDDIAGQVAARPNPIPTRGISGPPAVNTGIQNTPAPVTQLQPNPSSVPNTPQIPQTPVNPAPLNVPSATQDVGTTTSPLVGSGASPFLDVLKKRLKKPGAQF</sequence>
<feature type="compositionally biased region" description="Polar residues" evidence="1">
    <location>
        <begin position="100"/>
        <end position="113"/>
    </location>
</feature>
<accession>A0A0F9LC27</accession>
<feature type="compositionally biased region" description="Polar residues" evidence="1">
    <location>
        <begin position="62"/>
        <end position="92"/>
    </location>
</feature>
<protein>
    <submittedName>
        <fullName evidence="2">Uncharacterized protein</fullName>
    </submittedName>
</protein>
<organism evidence="2">
    <name type="scientific">marine sediment metagenome</name>
    <dbReference type="NCBI Taxonomy" id="412755"/>
    <lineage>
        <taxon>unclassified sequences</taxon>
        <taxon>metagenomes</taxon>
        <taxon>ecological metagenomes</taxon>
    </lineage>
</organism>
<proteinExistence type="predicted"/>
<gene>
    <name evidence="2" type="ORF">LCGC14_1528790</name>
</gene>
<feature type="region of interest" description="Disordered" evidence="1">
    <location>
        <begin position="43"/>
        <end position="119"/>
    </location>
</feature>
<reference evidence="2" key="1">
    <citation type="journal article" date="2015" name="Nature">
        <title>Complex archaea that bridge the gap between prokaryotes and eukaryotes.</title>
        <authorList>
            <person name="Spang A."/>
            <person name="Saw J.H."/>
            <person name="Jorgensen S.L."/>
            <person name="Zaremba-Niedzwiedzka K."/>
            <person name="Martijn J."/>
            <person name="Lind A.E."/>
            <person name="van Eijk R."/>
            <person name="Schleper C."/>
            <person name="Guy L."/>
            <person name="Ettema T.J."/>
        </authorList>
    </citation>
    <scope>NUCLEOTIDE SEQUENCE</scope>
</reference>
<dbReference type="EMBL" id="LAZR01011428">
    <property type="protein sequence ID" value="KKM61725.1"/>
    <property type="molecule type" value="Genomic_DNA"/>
</dbReference>
<evidence type="ECO:0000313" key="2">
    <source>
        <dbReference type="EMBL" id="KKM61725.1"/>
    </source>
</evidence>
<evidence type="ECO:0000256" key="1">
    <source>
        <dbReference type="SAM" id="MobiDB-lite"/>
    </source>
</evidence>